<organism evidence="2">
    <name type="scientific">marine metagenome</name>
    <dbReference type="NCBI Taxonomy" id="408172"/>
    <lineage>
        <taxon>unclassified sequences</taxon>
        <taxon>metagenomes</taxon>
        <taxon>ecological metagenomes</taxon>
    </lineage>
</organism>
<dbReference type="AlphaFoldDB" id="A0A382R125"/>
<protein>
    <submittedName>
        <fullName evidence="2">Uncharacterized protein</fullName>
    </submittedName>
</protein>
<feature type="coiled-coil region" evidence="1">
    <location>
        <begin position="32"/>
        <end position="59"/>
    </location>
</feature>
<evidence type="ECO:0000256" key="1">
    <source>
        <dbReference type="SAM" id="Coils"/>
    </source>
</evidence>
<keyword evidence="1" id="KW-0175">Coiled coil</keyword>
<proteinExistence type="predicted"/>
<accession>A0A382R125</accession>
<gene>
    <name evidence="2" type="ORF">METZ01_LOCUS343716</name>
</gene>
<name>A0A382R125_9ZZZZ</name>
<sequence>MVAAPTGAIHHYYLEEKVMEEWQGEISIEKYLKEILEMIKQLNKDMAELRKAIVGDKDD</sequence>
<reference evidence="2" key="1">
    <citation type="submission" date="2018-05" db="EMBL/GenBank/DDBJ databases">
        <authorList>
            <person name="Lanie J.A."/>
            <person name="Ng W.-L."/>
            <person name="Kazmierczak K.M."/>
            <person name="Andrzejewski T.M."/>
            <person name="Davidsen T.M."/>
            <person name="Wayne K.J."/>
            <person name="Tettelin H."/>
            <person name="Glass J.I."/>
            <person name="Rusch D."/>
            <person name="Podicherti R."/>
            <person name="Tsui H.-C.T."/>
            <person name="Winkler M.E."/>
        </authorList>
    </citation>
    <scope>NUCLEOTIDE SEQUENCE</scope>
</reference>
<evidence type="ECO:0000313" key="2">
    <source>
        <dbReference type="EMBL" id="SVC90862.1"/>
    </source>
</evidence>
<dbReference type="EMBL" id="UINC01118020">
    <property type="protein sequence ID" value="SVC90862.1"/>
    <property type="molecule type" value="Genomic_DNA"/>
</dbReference>